<protein>
    <submittedName>
        <fullName evidence="1">Uncharacterized protein</fullName>
    </submittedName>
</protein>
<gene>
    <name evidence="1" type="ORF">MILVUS5_LOCUS33491</name>
</gene>
<accession>A0ACB0LQ35</accession>
<dbReference type="EMBL" id="CASHSV030000615">
    <property type="protein sequence ID" value="CAJ2669242.1"/>
    <property type="molecule type" value="Genomic_DNA"/>
</dbReference>
<name>A0ACB0LQ35_TRIPR</name>
<organism evidence="1 2">
    <name type="scientific">Trifolium pratense</name>
    <name type="common">Red clover</name>
    <dbReference type="NCBI Taxonomy" id="57577"/>
    <lineage>
        <taxon>Eukaryota</taxon>
        <taxon>Viridiplantae</taxon>
        <taxon>Streptophyta</taxon>
        <taxon>Embryophyta</taxon>
        <taxon>Tracheophyta</taxon>
        <taxon>Spermatophyta</taxon>
        <taxon>Magnoliopsida</taxon>
        <taxon>eudicotyledons</taxon>
        <taxon>Gunneridae</taxon>
        <taxon>Pentapetalae</taxon>
        <taxon>rosids</taxon>
        <taxon>fabids</taxon>
        <taxon>Fabales</taxon>
        <taxon>Fabaceae</taxon>
        <taxon>Papilionoideae</taxon>
        <taxon>50 kb inversion clade</taxon>
        <taxon>NPAAA clade</taxon>
        <taxon>Hologalegina</taxon>
        <taxon>IRL clade</taxon>
        <taxon>Trifolieae</taxon>
        <taxon>Trifolium</taxon>
    </lineage>
</organism>
<keyword evidence="2" id="KW-1185">Reference proteome</keyword>
<dbReference type="Proteomes" id="UP001177021">
    <property type="component" value="Unassembled WGS sequence"/>
</dbReference>
<reference evidence="1" key="1">
    <citation type="submission" date="2023-10" db="EMBL/GenBank/DDBJ databases">
        <authorList>
            <person name="Rodriguez Cubillos JULIANA M."/>
            <person name="De Vega J."/>
        </authorList>
    </citation>
    <scope>NUCLEOTIDE SEQUENCE</scope>
</reference>
<sequence>MTGPNSITLKFSILLIVILAFGARETTCSIFPTTTHVIIKNDIAPHPTPIDLTVHCKSKDDDLGFHTLTFGGIYTFSFRPIVFPIFKNTLFFCGFTWPRNPHRHYLDIYDQALDRCKFCNWKINQTGGTKIDKDGREYFYEWKSIELIIDANSTSKI</sequence>
<proteinExistence type="predicted"/>
<evidence type="ECO:0000313" key="1">
    <source>
        <dbReference type="EMBL" id="CAJ2669242.1"/>
    </source>
</evidence>
<evidence type="ECO:0000313" key="2">
    <source>
        <dbReference type="Proteomes" id="UP001177021"/>
    </source>
</evidence>
<comment type="caution">
    <text evidence="1">The sequence shown here is derived from an EMBL/GenBank/DDBJ whole genome shotgun (WGS) entry which is preliminary data.</text>
</comment>